<name>A0ABU2ZDJ8_9SPHN</name>
<proteinExistence type="predicted"/>
<evidence type="ECO:0000313" key="2">
    <source>
        <dbReference type="Proteomes" id="UP001259803"/>
    </source>
</evidence>
<dbReference type="InterPro" id="IPR003713">
    <property type="entry name" value="FliS"/>
</dbReference>
<dbReference type="InterPro" id="IPR036584">
    <property type="entry name" value="FliS_sf"/>
</dbReference>
<accession>A0ABU2ZDJ8</accession>
<sequence length="137" mass="14690">MLMRLSPAQAYRRVELDAFIMGAAAADLTAICFDEAIGAIRRAIFAHDRASPDLRDRSLLTAINSIDALRLGVDRNHALAHALLTIYHGAGMLVRSSMRQFDAGNLQQAATDLSEIRSIVASPRPADNTSSSATALA</sequence>
<dbReference type="SUPFAM" id="SSF101116">
    <property type="entry name" value="Flagellar export chaperone FliS"/>
    <property type="match status" value="1"/>
</dbReference>
<gene>
    <name evidence="1" type="ORF">RM533_00600</name>
</gene>
<dbReference type="EMBL" id="JAVRHS010000001">
    <property type="protein sequence ID" value="MDT0574676.1"/>
    <property type="molecule type" value="Genomic_DNA"/>
</dbReference>
<dbReference type="RefSeq" id="WP_311339681.1">
    <property type="nucleotide sequence ID" value="NZ_JAVRHS010000001.1"/>
</dbReference>
<dbReference type="Gene3D" id="1.20.120.340">
    <property type="entry name" value="Flagellar protein FliS"/>
    <property type="match status" value="1"/>
</dbReference>
<reference evidence="1 2" key="1">
    <citation type="submission" date="2023-09" db="EMBL/GenBank/DDBJ databases">
        <authorList>
            <person name="Rey-Velasco X."/>
        </authorList>
    </citation>
    <scope>NUCLEOTIDE SEQUENCE [LARGE SCALE GENOMIC DNA]</scope>
    <source>
        <strain evidence="1 2">F390</strain>
    </source>
</reference>
<keyword evidence="1" id="KW-0282">Flagellum</keyword>
<keyword evidence="1" id="KW-0969">Cilium</keyword>
<keyword evidence="1" id="KW-0966">Cell projection</keyword>
<evidence type="ECO:0000313" key="1">
    <source>
        <dbReference type="EMBL" id="MDT0574676.1"/>
    </source>
</evidence>
<organism evidence="1 2">
    <name type="scientific">Croceicoccus esteveae</name>
    <dbReference type="NCBI Taxonomy" id="3075597"/>
    <lineage>
        <taxon>Bacteria</taxon>
        <taxon>Pseudomonadati</taxon>
        <taxon>Pseudomonadota</taxon>
        <taxon>Alphaproteobacteria</taxon>
        <taxon>Sphingomonadales</taxon>
        <taxon>Erythrobacteraceae</taxon>
        <taxon>Croceicoccus</taxon>
    </lineage>
</organism>
<comment type="caution">
    <text evidence="1">The sequence shown here is derived from an EMBL/GenBank/DDBJ whole genome shotgun (WGS) entry which is preliminary data.</text>
</comment>
<keyword evidence="2" id="KW-1185">Reference proteome</keyword>
<protein>
    <submittedName>
        <fullName evidence="1">Flagellar protein FliS</fullName>
    </submittedName>
</protein>
<dbReference type="Pfam" id="PF02561">
    <property type="entry name" value="FliS"/>
    <property type="match status" value="1"/>
</dbReference>
<dbReference type="Proteomes" id="UP001259803">
    <property type="component" value="Unassembled WGS sequence"/>
</dbReference>